<sequence>MHPLPAILIDGLRATLFRHPRVSATTVGAGMFVAVVVVYLFASILLEMAGTSPPWMLLPGGVLTVLGDSMLTLIAAWLLAVLAARREAVWGIATVLLAATVAAAVVVHWPLGELASYLVLHEHAGLAILVELVARCWWFFVLLVFAHWLAPRGLGHALGSAVLAYAVSAAAWWWLPQSPLVRTMPVVQATAEPTSGDQDGDAKTATEQDEADDDDAPGAKSEFDAEAAMYAQPALLDAALARLKPQTPGKVDLYVVAFAGDAQQDVFRNEAEYVETLFAQRFGAAGRTVVLENNAATVTTRPLASWTNLQRTLATIARTMDPAEDVLLLYFTTHGSDDHQLLVDLDPLPLNQIGPDDIADALKTTPAMRWKVIVVNACYSGGFVDALRDDSTMVMTSARADRTSFGCGADSDITYFGKAFLAEALNRTTSLREAFDLARTSVDAWETADQKDAKPDAKGVAGVEPIQHSEPQIATSASIEAKLAAWRRTLHESAAVPFAPAGEAMSRGASPSPDASTRSGKG</sequence>
<keyword evidence="2" id="KW-1133">Transmembrane helix</keyword>
<evidence type="ECO:0000256" key="1">
    <source>
        <dbReference type="SAM" id="MobiDB-lite"/>
    </source>
</evidence>
<dbReference type="GO" id="GO:0008233">
    <property type="term" value="F:peptidase activity"/>
    <property type="evidence" value="ECO:0007669"/>
    <property type="project" value="InterPro"/>
</dbReference>
<name>A0A839EV16_9GAMM</name>
<feature type="region of interest" description="Disordered" evidence="1">
    <location>
        <begin position="191"/>
        <end position="219"/>
    </location>
</feature>
<dbReference type="Proteomes" id="UP000550401">
    <property type="component" value="Unassembled WGS sequence"/>
</dbReference>
<feature type="transmembrane region" description="Helical" evidence="2">
    <location>
        <begin position="157"/>
        <end position="175"/>
    </location>
</feature>
<dbReference type="InterPro" id="IPR001096">
    <property type="entry name" value="Peptidase_C13"/>
</dbReference>
<feature type="compositionally biased region" description="Acidic residues" evidence="1">
    <location>
        <begin position="207"/>
        <end position="216"/>
    </location>
</feature>
<comment type="caution">
    <text evidence="3">The sequence shown here is derived from an EMBL/GenBank/DDBJ whole genome shotgun (WGS) entry which is preliminary data.</text>
</comment>
<organism evidence="3 4">
    <name type="scientific">Dokdonella fugitiva</name>
    <dbReference type="NCBI Taxonomy" id="328517"/>
    <lineage>
        <taxon>Bacteria</taxon>
        <taxon>Pseudomonadati</taxon>
        <taxon>Pseudomonadota</taxon>
        <taxon>Gammaproteobacteria</taxon>
        <taxon>Lysobacterales</taxon>
        <taxon>Rhodanobacteraceae</taxon>
        <taxon>Dokdonella</taxon>
    </lineage>
</organism>
<proteinExistence type="predicted"/>
<feature type="compositionally biased region" description="Polar residues" evidence="1">
    <location>
        <begin position="513"/>
        <end position="522"/>
    </location>
</feature>
<dbReference type="GO" id="GO:0006508">
    <property type="term" value="P:proteolysis"/>
    <property type="evidence" value="ECO:0007669"/>
    <property type="project" value="InterPro"/>
</dbReference>
<feature type="transmembrane region" description="Helical" evidence="2">
    <location>
        <begin position="22"/>
        <end position="42"/>
    </location>
</feature>
<dbReference type="AlphaFoldDB" id="A0A839EV16"/>
<dbReference type="Pfam" id="PF01650">
    <property type="entry name" value="Peptidase_C13"/>
    <property type="match status" value="1"/>
</dbReference>
<keyword evidence="4" id="KW-1185">Reference proteome</keyword>
<evidence type="ECO:0000313" key="3">
    <source>
        <dbReference type="EMBL" id="MBA8886443.1"/>
    </source>
</evidence>
<keyword evidence="2" id="KW-0472">Membrane</keyword>
<feature type="transmembrane region" description="Helical" evidence="2">
    <location>
        <begin position="123"/>
        <end position="145"/>
    </location>
</feature>
<feature type="transmembrane region" description="Helical" evidence="2">
    <location>
        <begin position="62"/>
        <end position="82"/>
    </location>
</feature>
<evidence type="ECO:0008006" key="5">
    <source>
        <dbReference type="Google" id="ProtNLM"/>
    </source>
</evidence>
<protein>
    <recommendedName>
        <fullName evidence="5">Peptidase C13-like protein</fullName>
    </recommendedName>
</protein>
<feature type="transmembrane region" description="Helical" evidence="2">
    <location>
        <begin position="89"/>
        <end position="111"/>
    </location>
</feature>
<dbReference type="EMBL" id="JACGXL010000001">
    <property type="protein sequence ID" value="MBA8886443.1"/>
    <property type="molecule type" value="Genomic_DNA"/>
</dbReference>
<evidence type="ECO:0000256" key="2">
    <source>
        <dbReference type="SAM" id="Phobius"/>
    </source>
</evidence>
<feature type="region of interest" description="Disordered" evidence="1">
    <location>
        <begin position="496"/>
        <end position="522"/>
    </location>
</feature>
<dbReference type="RefSeq" id="WP_182529523.1">
    <property type="nucleotide sequence ID" value="NZ_JACGXL010000001.1"/>
</dbReference>
<keyword evidence="2" id="KW-0812">Transmembrane</keyword>
<evidence type="ECO:0000313" key="4">
    <source>
        <dbReference type="Proteomes" id="UP000550401"/>
    </source>
</evidence>
<gene>
    <name evidence="3" type="ORF">FHW12_000634</name>
</gene>
<dbReference type="SUPFAM" id="SSF52129">
    <property type="entry name" value="Caspase-like"/>
    <property type="match status" value="1"/>
</dbReference>
<accession>A0A839EV16</accession>
<dbReference type="Gene3D" id="3.40.50.1460">
    <property type="match status" value="1"/>
</dbReference>
<reference evidence="3 4" key="1">
    <citation type="submission" date="2020-07" db="EMBL/GenBank/DDBJ databases">
        <title>Genomic Encyclopedia of Type Strains, Phase IV (KMG-V): Genome sequencing to study the core and pangenomes of soil and plant-associated prokaryotes.</title>
        <authorList>
            <person name="Whitman W."/>
        </authorList>
    </citation>
    <scope>NUCLEOTIDE SEQUENCE [LARGE SCALE GENOMIC DNA]</scope>
    <source>
        <strain evidence="3 4">RH2WT43</strain>
    </source>
</reference>
<dbReference type="InterPro" id="IPR029030">
    <property type="entry name" value="Caspase-like_dom_sf"/>
</dbReference>